<evidence type="ECO:0000313" key="6">
    <source>
        <dbReference type="EMBL" id="TLU72174.1"/>
    </source>
</evidence>
<dbReference type="PROSITE" id="PS51007">
    <property type="entry name" value="CYTC"/>
    <property type="match status" value="1"/>
</dbReference>
<dbReference type="GO" id="GO:0009055">
    <property type="term" value="F:electron transfer activity"/>
    <property type="evidence" value="ECO:0007669"/>
    <property type="project" value="InterPro"/>
</dbReference>
<keyword evidence="3 4" id="KW-0408">Iron</keyword>
<feature type="domain" description="Cytochrome c" evidence="5">
    <location>
        <begin position="310"/>
        <end position="388"/>
    </location>
</feature>
<keyword evidence="7" id="KW-1185">Reference proteome</keyword>
<dbReference type="Proteomes" id="UP000305654">
    <property type="component" value="Unassembled WGS sequence"/>
</dbReference>
<evidence type="ECO:0000256" key="4">
    <source>
        <dbReference type="PROSITE-ProRule" id="PRU00433"/>
    </source>
</evidence>
<dbReference type="SUPFAM" id="SSF53850">
    <property type="entry name" value="Periplasmic binding protein-like II"/>
    <property type="match status" value="1"/>
</dbReference>
<dbReference type="GO" id="GO:0020037">
    <property type="term" value="F:heme binding"/>
    <property type="evidence" value="ECO:0007669"/>
    <property type="project" value="InterPro"/>
</dbReference>
<keyword evidence="1 4" id="KW-0349">Heme</keyword>
<evidence type="ECO:0000313" key="7">
    <source>
        <dbReference type="Proteomes" id="UP000305654"/>
    </source>
</evidence>
<keyword evidence="2 4" id="KW-0479">Metal-binding</keyword>
<dbReference type="OrthoDB" id="9779283at2"/>
<dbReference type="Gene3D" id="1.10.760.10">
    <property type="entry name" value="Cytochrome c-like domain"/>
    <property type="match status" value="1"/>
</dbReference>
<comment type="caution">
    <text evidence="6">The sequence shown here is derived from an EMBL/GenBank/DDBJ whole genome shotgun (WGS) entry which is preliminary data.</text>
</comment>
<dbReference type="SUPFAM" id="SSF46626">
    <property type="entry name" value="Cytochrome c"/>
    <property type="match status" value="1"/>
</dbReference>
<name>A0A5R9J3H9_9PROT</name>
<protein>
    <submittedName>
        <fullName evidence="6">Cytochrome c class I</fullName>
    </submittedName>
</protein>
<evidence type="ECO:0000256" key="2">
    <source>
        <dbReference type="ARBA" id="ARBA00022723"/>
    </source>
</evidence>
<sequence length="414" mass="43219">MRAPLRNPSAALGISVGVALGVVLMHGPATAASMPANASTLSVCIDTSSPVAPMDRKLAQAVASQQHRALAVHEFDGSGDDDGYDYKNFRALAADQCQIILGYPLDATRGTAPAGLVATAPYGRIGFVLVTPSASRADSLASLPKGTDVAVTNETMPNLYFENHPNIAADIYQKDADTIASLVEHHDRAAMVWRPTIVSYLLAHHLTSDFKWHQLDEPHARWNLVGLHDPAQAGAASAFDHSVAALRDSGGLEPLLSPYASVSADGTRGVRRSDAGTGSPILLVSAAAAMTQPAAGGGSPDAAPALYTAAQADAGKQKFADNCAQCHGDNLEGMAGPALKGDLFASAKANFHVGDIFNIVVKNMPSTQPGSLSHDDYTQIMAYILQQNGYPAGSNPLVFDATLTSNVPLIYRGK</sequence>
<dbReference type="RefSeq" id="WP_138326580.1">
    <property type="nucleotide sequence ID" value="NZ_VCDI01000004.1"/>
</dbReference>
<evidence type="ECO:0000256" key="3">
    <source>
        <dbReference type="ARBA" id="ARBA00023004"/>
    </source>
</evidence>
<dbReference type="InterPro" id="IPR009056">
    <property type="entry name" value="Cyt_c-like_dom"/>
</dbReference>
<organism evidence="6 7">
    <name type="scientific">Lichenicoccus roseus</name>
    <dbReference type="NCBI Taxonomy" id="2683649"/>
    <lineage>
        <taxon>Bacteria</taxon>
        <taxon>Pseudomonadati</taxon>
        <taxon>Pseudomonadota</taxon>
        <taxon>Alphaproteobacteria</taxon>
        <taxon>Acetobacterales</taxon>
        <taxon>Acetobacteraceae</taxon>
        <taxon>Lichenicoccus</taxon>
    </lineage>
</organism>
<reference evidence="6 7" key="1">
    <citation type="submission" date="2019-05" db="EMBL/GenBank/DDBJ databases">
        <authorList>
            <person name="Pankratov T."/>
            <person name="Grouzdev D."/>
        </authorList>
    </citation>
    <scope>NUCLEOTIDE SEQUENCE [LARGE SCALE GENOMIC DNA]</scope>
    <source>
        <strain evidence="6 7">KEBCLARHB70R</strain>
    </source>
</reference>
<dbReference type="AlphaFoldDB" id="A0A5R9J3H9"/>
<dbReference type="EMBL" id="VCDI01000004">
    <property type="protein sequence ID" value="TLU72174.1"/>
    <property type="molecule type" value="Genomic_DNA"/>
</dbReference>
<evidence type="ECO:0000259" key="5">
    <source>
        <dbReference type="PROSITE" id="PS51007"/>
    </source>
</evidence>
<dbReference type="InterPro" id="IPR036909">
    <property type="entry name" value="Cyt_c-like_dom_sf"/>
</dbReference>
<dbReference type="Pfam" id="PF13442">
    <property type="entry name" value="Cytochrome_CBB3"/>
    <property type="match status" value="1"/>
</dbReference>
<dbReference type="GO" id="GO:0046872">
    <property type="term" value="F:metal ion binding"/>
    <property type="evidence" value="ECO:0007669"/>
    <property type="project" value="UniProtKB-KW"/>
</dbReference>
<gene>
    <name evidence="6" type="ORF">FE263_13745</name>
</gene>
<evidence type="ECO:0000256" key="1">
    <source>
        <dbReference type="ARBA" id="ARBA00022617"/>
    </source>
</evidence>
<proteinExistence type="predicted"/>
<accession>A0A5R9J3H9</accession>